<feature type="region of interest" description="Disordered" evidence="1">
    <location>
        <begin position="31"/>
        <end position="61"/>
    </location>
</feature>
<comment type="caution">
    <text evidence="2">The sequence shown here is derived from an EMBL/GenBank/DDBJ whole genome shotgun (WGS) entry which is preliminary data.</text>
</comment>
<dbReference type="AlphaFoldDB" id="A0A1R3H7R0"/>
<dbReference type="Proteomes" id="UP000188268">
    <property type="component" value="Unassembled WGS sequence"/>
</dbReference>
<feature type="compositionally biased region" description="Basic and acidic residues" evidence="1">
    <location>
        <begin position="52"/>
        <end position="61"/>
    </location>
</feature>
<evidence type="ECO:0000256" key="1">
    <source>
        <dbReference type="SAM" id="MobiDB-lite"/>
    </source>
</evidence>
<reference evidence="2 3" key="1">
    <citation type="submission" date="2013-09" db="EMBL/GenBank/DDBJ databases">
        <title>Corchorus capsularis genome sequencing.</title>
        <authorList>
            <person name="Alam M."/>
            <person name="Haque M.S."/>
            <person name="Islam M.S."/>
            <person name="Emdad E.M."/>
            <person name="Islam M.M."/>
            <person name="Ahmed B."/>
            <person name="Halim A."/>
            <person name="Hossen Q.M.M."/>
            <person name="Hossain M.Z."/>
            <person name="Ahmed R."/>
            <person name="Khan M.M."/>
            <person name="Islam R."/>
            <person name="Rashid M.M."/>
            <person name="Khan S.A."/>
            <person name="Rahman M.S."/>
            <person name="Alam M."/>
        </authorList>
    </citation>
    <scope>NUCLEOTIDE SEQUENCE [LARGE SCALE GENOMIC DNA]</scope>
    <source>
        <strain evidence="3">cv. CVL-1</strain>
        <tissue evidence="2">Whole seedling</tissue>
    </source>
</reference>
<feature type="compositionally biased region" description="Polar residues" evidence="1">
    <location>
        <begin position="38"/>
        <end position="51"/>
    </location>
</feature>
<accession>A0A1R3H7R0</accession>
<proteinExistence type="predicted"/>
<evidence type="ECO:0000313" key="3">
    <source>
        <dbReference type="Proteomes" id="UP000188268"/>
    </source>
</evidence>
<evidence type="ECO:0000313" key="2">
    <source>
        <dbReference type="EMBL" id="OMO66398.1"/>
    </source>
</evidence>
<dbReference type="EMBL" id="AWWV01012529">
    <property type="protein sequence ID" value="OMO66398.1"/>
    <property type="molecule type" value="Genomic_DNA"/>
</dbReference>
<protein>
    <submittedName>
        <fullName evidence="2">Uncharacterized protein</fullName>
    </submittedName>
</protein>
<dbReference type="Gramene" id="OMO66398">
    <property type="protein sequence ID" value="OMO66398"/>
    <property type="gene ID" value="CCACVL1_21182"/>
</dbReference>
<organism evidence="2 3">
    <name type="scientific">Corchorus capsularis</name>
    <name type="common">Jute</name>
    <dbReference type="NCBI Taxonomy" id="210143"/>
    <lineage>
        <taxon>Eukaryota</taxon>
        <taxon>Viridiplantae</taxon>
        <taxon>Streptophyta</taxon>
        <taxon>Embryophyta</taxon>
        <taxon>Tracheophyta</taxon>
        <taxon>Spermatophyta</taxon>
        <taxon>Magnoliopsida</taxon>
        <taxon>eudicotyledons</taxon>
        <taxon>Gunneridae</taxon>
        <taxon>Pentapetalae</taxon>
        <taxon>rosids</taxon>
        <taxon>malvids</taxon>
        <taxon>Malvales</taxon>
        <taxon>Malvaceae</taxon>
        <taxon>Grewioideae</taxon>
        <taxon>Apeibeae</taxon>
        <taxon>Corchorus</taxon>
    </lineage>
</organism>
<name>A0A1R3H7R0_COCAP</name>
<keyword evidence="3" id="KW-1185">Reference proteome</keyword>
<gene>
    <name evidence="2" type="ORF">CCACVL1_21182</name>
</gene>
<sequence length="61" mass="6708">MSVLAASLHFVSVHGNSFVLCSKISATDKRGNEKLKTQRFSSSNRQKPNSNTEEKLAALEN</sequence>